<sequence length="89" mass="9651">LVETPAQVLAEILFCQENQIIGKPPPVPALDKEYEMLLDAFGFEPVTFDTLAARSGLSGESIASMLLILELQGRVAPYPGGRYGRIDSD</sequence>
<dbReference type="Gene3D" id="1.10.10.10">
    <property type="entry name" value="Winged helix-like DNA-binding domain superfamily/Winged helix DNA-binding domain"/>
    <property type="match status" value="1"/>
</dbReference>
<proteinExistence type="predicted"/>
<protein>
    <submittedName>
        <fullName evidence="2">DNA protecting protein DprA</fullName>
    </submittedName>
</protein>
<organism evidence="2">
    <name type="scientific">mine drainage metagenome</name>
    <dbReference type="NCBI Taxonomy" id="410659"/>
    <lineage>
        <taxon>unclassified sequences</taxon>
        <taxon>metagenomes</taxon>
        <taxon>ecological metagenomes</taxon>
    </lineage>
</organism>
<evidence type="ECO:0000313" key="2">
    <source>
        <dbReference type="EMBL" id="EQD65733.1"/>
    </source>
</evidence>
<feature type="non-terminal residue" evidence="2">
    <location>
        <position position="1"/>
    </location>
</feature>
<comment type="caution">
    <text evidence="2">The sequence shown here is derived from an EMBL/GenBank/DDBJ whole genome shotgun (WGS) entry which is preliminary data.</text>
</comment>
<gene>
    <name evidence="2" type="ORF">B2A_01476</name>
</gene>
<name>T1BB77_9ZZZZ</name>
<dbReference type="AlphaFoldDB" id="T1BB77"/>
<dbReference type="InterPro" id="IPR041614">
    <property type="entry name" value="DprA_WH"/>
</dbReference>
<reference evidence="2" key="2">
    <citation type="journal article" date="2014" name="ISME J.">
        <title>Microbial stratification in low pH oxic and suboxic macroscopic growths along an acid mine drainage.</title>
        <authorList>
            <person name="Mendez-Garcia C."/>
            <person name="Mesa V."/>
            <person name="Sprenger R.R."/>
            <person name="Richter M."/>
            <person name="Diez M.S."/>
            <person name="Solano J."/>
            <person name="Bargiela R."/>
            <person name="Golyshina O.V."/>
            <person name="Manteca A."/>
            <person name="Ramos J.L."/>
            <person name="Gallego J.R."/>
            <person name="Llorente I."/>
            <person name="Martins Dos Santos V.A."/>
            <person name="Jensen O.N."/>
            <person name="Pelaez A.I."/>
            <person name="Sanchez J."/>
            <person name="Ferrer M."/>
        </authorList>
    </citation>
    <scope>NUCLEOTIDE SEQUENCE</scope>
</reference>
<evidence type="ECO:0000259" key="1">
    <source>
        <dbReference type="Pfam" id="PF17782"/>
    </source>
</evidence>
<dbReference type="InterPro" id="IPR036388">
    <property type="entry name" value="WH-like_DNA-bd_sf"/>
</dbReference>
<reference evidence="2" key="1">
    <citation type="submission" date="2013-08" db="EMBL/GenBank/DDBJ databases">
        <authorList>
            <person name="Mendez C."/>
            <person name="Richter M."/>
            <person name="Ferrer M."/>
            <person name="Sanchez J."/>
        </authorList>
    </citation>
    <scope>NUCLEOTIDE SEQUENCE</scope>
</reference>
<accession>T1BB77</accession>
<dbReference type="EMBL" id="AUZZ01001087">
    <property type="protein sequence ID" value="EQD65733.1"/>
    <property type="molecule type" value="Genomic_DNA"/>
</dbReference>
<feature type="domain" description="DprA winged helix" evidence="1">
    <location>
        <begin position="23"/>
        <end position="81"/>
    </location>
</feature>
<dbReference type="Pfam" id="PF17782">
    <property type="entry name" value="WHD_DprA"/>
    <property type="match status" value="1"/>
</dbReference>